<proteinExistence type="inferred from homology"/>
<dbReference type="InterPro" id="IPR027417">
    <property type="entry name" value="P-loop_NTPase"/>
</dbReference>
<evidence type="ECO:0000256" key="3">
    <source>
        <dbReference type="ARBA" id="ARBA00022840"/>
    </source>
</evidence>
<feature type="coiled-coil region" evidence="8">
    <location>
        <begin position="780"/>
        <end position="814"/>
    </location>
</feature>
<name>A0A9Q0JYC4_9MAGN</name>
<keyword evidence="4 8" id="KW-0175">Coiled coil</keyword>
<organism evidence="11 12">
    <name type="scientific">Protea cynaroides</name>
    <dbReference type="NCBI Taxonomy" id="273540"/>
    <lineage>
        <taxon>Eukaryota</taxon>
        <taxon>Viridiplantae</taxon>
        <taxon>Streptophyta</taxon>
        <taxon>Embryophyta</taxon>
        <taxon>Tracheophyta</taxon>
        <taxon>Spermatophyta</taxon>
        <taxon>Magnoliopsida</taxon>
        <taxon>Proteales</taxon>
        <taxon>Proteaceae</taxon>
        <taxon>Protea</taxon>
    </lineage>
</organism>
<feature type="region of interest" description="Disordered" evidence="9">
    <location>
        <begin position="100"/>
        <end position="135"/>
    </location>
</feature>
<dbReference type="CDD" id="cd01373">
    <property type="entry name" value="KISc_KLP2_like"/>
    <property type="match status" value="1"/>
</dbReference>
<keyword evidence="3 7" id="KW-0067">ATP-binding</keyword>
<dbReference type="PANTHER" id="PTHR37739">
    <property type="entry name" value="KINESIN-LIKE PROTEIN KIN-12D"/>
    <property type="match status" value="1"/>
</dbReference>
<feature type="coiled-coil region" evidence="8">
    <location>
        <begin position="1569"/>
        <end position="1596"/>
    </location>
</feature>
<evidence type="ECO:0000256" key="6">
    <source>
        <dbReference type="ARBA" id="ARBA00034488"/>
    </source>
</evidence>
<dbReference type="InterPro" id="IPR036961">
    <property type="entry name" value="Kinesin_motor_dom_sf"/>
</dbReference>
<dbReference type="PROSITE" id="PS00411">
    <property type="entry name" value="KINESIN_MOTOR_1"/>
    <property type="match status" value="1"/>
</dbReference>
<feature type="compositionally biased region" description="Polar residues" evidence="9">
    <location>
        <begin position="115"/>
        <end position="135"/>
    </location>
</feature>
<dbReference type="GO" id="GO:0003777">
    <property type="term" value="F:microtubule motor activity"/>
    <property type="evidence" value="ECO:0007669"/>
    <property type="project" value="InterPro"/>
</dbReference>
<evidence type="ECO:0000313" key="12">
    <source>
        <dbReference type="Proteomes" id="UP001141806"/>
    </source>
</evidence>
<comment type="similarity">
    <text evidence="6">Belongs to the TRAFAC class myosin-kinesin ATPase superfamily. Kinesin family. KIN-12 subfamily.</text>
</comment>
<dbReference type="PRINTS" id="PR00380">
    <property type="entry name" value="KINESINHEAVY"/>
</dbReference>
<accession>A0A9Q0JYC4</accession>
<keyword evidence="2 7" id="KW-0547">Nucleotide-binding</keyword>
<dbReference type="SUPFAM" id="SSF52540">
    <property type="entry name" value="P-loop containing nucleoside triphosphate hydrolases"/>
    <property type="match status" value="1"/>
</dbReference>
<feature type="coiled-coil region" evidence="8">
    <location>
        <begin position="967"/>
        <end position="1026"/>
    </location>
</feature>
<gene>
    <name evidence="11" type="ORF">NE237_012720</name>
</gene>
<dbReference type="GO" id="GO:0005874">
    <property type="term" value="C:microtubule"/>
    <property type="evidence" value="ECO:0007669"/>
    <property type="project" value="UniProtKB-KW"/>
</dbReference>
<feature type="binding site" evidence="7">
    <location>
        <begin position="270"/>
        <end position="277"/>
    </location>
    <ligand>
        <name>ATP</name>
        <dbReference type="ChEBI" id="CHEBI:30616"/>
    </ligand>
</feature>
<dbReference type="Pfam" id="PF00225">
    <property type="entry name" value="Kinesin"/>
    <property type="match status" value="1"/>
</dbReference>
<reference evidence="11" key="1">
    <citation type="journal article" date="2023" name="Plant J.">
        <title>The genome of the king protea, Protea cynaroides.</title>
        <authorList>
            <person name="Chang J."/>
            <person name="Duong T.A."/>
            <person name="Schoeman C."/>
            <person name="Ma X."/>
            <person name="Roodt D."/>
            <person name="Barker N."/>
            <person name="Li Z."/>
            <person name="Van de Peer Y."/>
            <person name="Mizrachi E."/>
        </authorList>
    </citation>
    <scope>NUCLEOTIDE SEQUENCE</scope>
    <source>
        <tissue evidence="11">Young leaves</tissue>
    </source>
</reference>
<evidence type="ECO:0000256" key="1">
    <source>
        <dbReference type="ARBA" id="ARBA00022701"/>
    </source>
</evidence>
<dbReference type="PROSITE" id="PS50067">
    <property type="entry name" value="KINESIN_MOTOR_2"/>
    <property type="match status" value="1"/>
</dbReference>
<dbReference type="GO" id="GO:0008017">
    <property type="term" value="F:microtubule binding"/>
    <property type="evidence" value="ECO:0007669"/>
    <property type="project" value="InterPro"/>
</dbReference>
<evidence type="ECO:0000259" key="10">
    <source>
        <dbReference type="PROSITE" id="PS50067"/>
    </source>
</evidence>
<dbReference type="InterPro" id="IPR001752">
    <property type="entry name" value="Kinesin_motor_dom"/>
</dbReference>
<dbReference type="EMBL" id="JAMYWD010000011">
    <property type="protein sequence ID" value="KAJ4955937.1"/>
    <property type="molecule type" value="Genomic_DNA"/>
</dbReference>
<dbReference type="OrthoDB" id="3176171at2759"/>
<dbReference type="Gene3D" id="3.40.850.10">
    <property type="entry name" value="Kinesin motor domain"/>
    <property type="match status" value="1"/>
</dbReference>
<feature type="coiled-coil region" evidence="8">
    <location>
        <begin position="1156"/>
        <end position="1183"/>
    </location>
</feature>
<feature type="region of interest" description="Disordered" evidence="9">
    <location>
        <begin position="573"/>
        <end position="602"/>
    </location>
</feature>
<evidence type="ECO:0000256" key="4">
    <source>
        <dbReference type="ARBA" id="ARBA00023054"/>
    </source>
</evidence>
<keyword evidence="1" id="KW-0493">Microtubule</keyword>
<evidence type="ECO:0000313" key="11">
    <source>
        <dbReference type="EMBL" id="KAJ4955937.1"/>
    </source>
</evidence>
<evidence type="ECO:0000256" key="9">
    <source>
        <dbReference type="SAM" id="MobiDB-lite"/>
    </source>
</evidence>
<evidence type="ECO:0000256" key="7">
    <source>
        <dbReference type="PROSITE-ProRule" id="PRU00283"/>
    </source>
</evidence>
<protein>
    <recommendedName>
        <fullName evidence="10">Kinesin motor domain-containing protein</fullName>
    </recommendedName>
</protein>
<dbReference type="SMART" id="SM00129">
    <property type="entry name" value="KISc"/>
    <property type="match status" value="1"/>
</dbReference>
<feature type="domain" description="Kinesin motor" evidence="10">
    <location>
        <begin position="189"/>
        <end position="526"/>
    </location>
</feature>
<evidence type="ECO:0000256" key="5">
    <source>
        <dbReference type="ARBA" id="ARBA00023175"/>
    </source>
</evidence>
<feature type="compositionally biased region" description="Low complexity" evidence="9">
    <location>
        <begin position="2172"/>
        <end position="2183"/>
    </location>
</feature>
<feature type="compositionally biased region" description="Basic and acidic residues" evidence="9">
    <location>
        <begin position="593"/>
        <end position="602"/>
    </location>
</feature>
<dbReference type="GO" id="GO:0005524">
    <property type="term" value="F:ATP binding"/>
    <property type="evidence" value="ECO:0007669"/>
    <property type="project" value="UniProtKB-UniRule"/>
</dbReference>
<evidence type="ECO:0000256" key="8">
    <source>
        <dbReference type="SAM" id="Coils"/>
    </source>
</evidence>
<feature type="coiled-coil region" evidence="8">
    <location>
        <begin position="2279"/>
        <end position="2341"/>
    </location>
</feature>
<dbReference type="InterPro" id="IPR019821">
    <property type="entry name" value="Kinesin_motor_CS"/>
</dbReference>
<evidence type="ECO:0000256" key="2">
    <source>
        <dbReference type="ARBA" id="ARBA00022741"/>
    </source>
</evidence>
<dbReference type="InterPro" id="IPR044986">
    <property type="entry name" value="KIF15/KIN-12"/>
</dbReference>
<feature type="region of interest" description="Disordered" evidence="9">
    <location>
        <begin position="2172"/>
        <end position="2196"/>
    </location>
</feature>
<dbReference type="FunFam" id="3.40.850.10:FF:000033">
    <property type="entry name" value="Kinesin-like protein KIN-12E"/>
    <property type="match status" value="1"/>
</dbReference>
<dbReference type="GO" id="GO:0007018">
    <property type="term" value="P:microtubule-based movement"/>
    <property type="evidence" value="ECO:0007669"/>
    <property type="project" value="InterPro"/>
</dbReference>
<sequence length="2437" mass="276686">MSRDISSFGYVRRNSLRNMRSEGNENEFENSTDSIISPPHRTPLNSIPDPSQYARGIEEYDPDSLSKFGSSKVGGVWDEKIEAFDYPLELSKGITNTGLNNGTYRTSARGKAHSEPNSAQSTPAKSVPKLSNNAASGACTGTRAAQYIGSRGGTSSRVPRGISIVPFAPYTEVPYFELVEDPSFWMDHNVQVLIRIRPLSTTERTLQGGRRCLRQDSEQSLTWLGHPETRFTFDHIACETISQEKLFKVVGVPMVENCMSGYNSCMFAYGQTGSGKTYTMMGEIYEMDGKLNEYCGLTPRIFEYLFMSIRAEEENRRDENLKYSCKCSFLEIYNEQITDLLEPSSTNLQLREDMKKGVYVENLTEHEVITVRDVVELLLQGAANRKMAATHMNSESSRSHSVFTCVIESRWDKDSMNHLRFGRLNMVDLAGSERQKSSGAEGERLKEAANINKSLSTLGLVIMTLVDVAQGKHRHVPYRDSRLTFLLQDSLGGNSKTTIIANVSPSICSANETLSTLKFAQRAKLIQNNAKVNEDALGDVVALQWEIQQLKGQLTFLLKHHNLSRSALLSCPRSEQSKSGDCHEEFDSSLEGKPLDDKNNTGVPDKKIKCLQAALVGALRREKTAEAAVRKLEAEIEHMNRLVHQREEDARCTKMMLRLNGEKIKRLELLADDLVSGDQYLMEENSALSKEIRLLQARIDRNPELTRFALENMRLLDQLRVLQDFYKQRERETLLAEVSEMRDQLLEALERNHEPLELRQRNADQDTDSLKEFKECRKNLSASIKRNTELTRKVDELQRELQKYLECNNAASQSVADSLCGEDSIKQYSTIDITSMTSDSEHEIASNYQVADESLGLHKDQEFGDVLVWASTVTEKELRDEGSLIESMKSEQLQVVEKLDILPQGHSQYMELFRNKDGKDIKFPLKVSNHCELLEGGQNTEVLGHQDTGLMTEGIRGFTRLLQRDKFDRMQRELEEARILNRRYQDDQASQLFNLDEAEQIRKQVEMETAETIIHLQEELATLEERLCSLTQENTGLRSMIASGEDAIKALSEEWEKATLGLTNFLLEGGKSLEDASNHIESISMSFPRRIINEQAQRAAKVFLEKEKTILCLEKSLEEAQKIGQEMKLKLSSLKGATLAITEVQQLENVQSTKEATQLRRLLNEKNSLIQELKKKLTDNEEHIIEAVKHADASFVVEKRLSDFQSDAHRNDSGQEIHELIWAIPTQSEYMVPDMKDKANVQALEAIEVQVEMTRQRVLEAESAIYASYIDTQIHLSSLLPDILESSTMFLQLIRDLAEEIGAMKKNIVELKEQHRVAGSYIMGSPSLVVCRSRMLENKYLIVKEMKDELGQTNKTLNALKTGIGKLFNTYGSLGEFGDLPATDASSIDSFQFSSETSTSRISLMGELDETASSNSCCVCPVECNEFERDSISERCASFMLDKRLGDFQKPNENLVCNDETIQSLRKDLQLVFNSFLKIHVHLVTVFNDKQIACCPYVKGRCFHESVTLENNNHFHIDQKVHDKLDVMEMGQQLQSFEEKDAANFSKNREILHFKLSNHRLVTEEGNRVNSYLNKCEEAQSTMKEADAMLNALLKANEAAKHMTDEWKQAGEKLMIERASLVEEVQQLKASLFLKEEEYEFMRDQMVEVTNSLSLLEGSFLQIRRDVEDWFNVIVSDIFALGQFIWGHLHNSRSSLEDIWSSMMEYGFASFVLYQCHIGKHFGKIPRFNAHLGLFPYRQGERSSTLNNLGTKCMNTGEDGSVIKGILHLKGLLEQSQNKNPKEELSKPVNTQDTNYSCRAVAKLKEDELSQSFDSLISENLSLKRELSRKDVILKGLLFDLSLLQESAASANDMKTEMEQIVAALIHVRHELAVKTTQLDDILIQHQKLRAELDDHVAAASISNSELDQAKATIYALSNQNTELRHLFEDLYVRKNSAEQQLEEKNVAVKCLEKEIIRLASSVEEKIQTSIVDIENDLRRVTAERDCMYEEIISVNGKLEMANALAEENEAIAIEARQESEASKIYAEQKEEEVKILEHSVGELECTVDMLEKKVYEMSKEVARHHIMRDDLELELQALRQRMSTVETAAENMDSGNSNVEDQEEDQTTKHMDNGIRERIRFLEMEKADQAKEIKRCKEYISELVLHAEAQATQYQQKYKALEDMVREVNSDSSTSTSAALTLDKNEKTATRTRGSSSPFRCIASLVQQMNSEKDQELSMAKLRIEELGALAAKRHKEVCMLNARLSAADNMTHDVIRDLLGVKLDMTDLANLIDQDQIQKLLEEAHHQTEQSLAMEQEILKLREKINDLTAERESYIEVMNTKEADILAAQLTVEQLQQRDQLLAAHNEMLKMENTILKRKGAELDEMLKKVLGSQNIHQCIQQPPKMTEQNLREAIQTARAKKNKDRNKTGTRKQSMSGLKSIPLLVSLCTLTST</sequence>
<keyword evidence="5 7" id="KW-0505">Motor protein</keyword>
<feature type="region of interest" description="Disordered" evidence="9">
    <location>
        <begin position="2089"/>
        <end position="2109"/>
    </location>
</feature>
<dbReference type="Proteomes" id="UP001141806">
    <property type="component" value="Unassembled WGS sequence"/>
</dbReference>
<keyword evidence="12" id="KW-1185">Reference proteome</keyword>
<feature type="coiled-coil region" evidence="8">
    <location>
        <begin position="615"/>
        <end position="649"/>
    </location>
</feature>
<feature type="compositionally biased region" description="Basic and acidic residues" evidence="9">
    <location>
        <begin position="575"/>
        <end position="586"/>
    </location>
</feature>
<feature type="coiled-coil region" evidence="8">
    <location>
        <begin position="2145"/>
        <end position="2172"/>
    </location>
</feature>
<comment type="caution">
    <text evidence="11">The sequence shown here is derived from an EMBL/GenBank/DDBJ whole genome shotgun (WGS) entry which is preliminary data.</text>
</comment>
<feature type="region of interest" description="Disordered" evidence="9">
    <location>
        <begin position="1"/>
        <end position="57"/>
    </location>
</feature>
<dbReference type="PANTHER" id="PTHR37739:SF18">
    <property type="entry name" value="KINESIN-LIKE PROTEIN KIN-12C"/>
    <property type="match status" value="1"/>
</dbReference>